<dbReference type="OrthoDB" id="8119704at2759"/>
<evidence type="ECO:0000256" key="1">
    <source>
        <dbReference type="SAM" id="MobiDB-lite"/>
    </source>
</evidence>
<name>A0A6A5RI40_9PLEO</name>
<dbReference type="RefSeq" id="XP_033448253.1">
    <property type="nucleotide sequence ID" value="XM_033586634.1"/>
</dbReference>
<dbReference type="EMBL" id="ML978970">
    <property type="protein sequence ID" value="KAF1928001.1"/>
    <property type="molecule type" value="Genomic_DNA"/>
</dbReference>
<dbReference type="Gene3D" id="3.40.50.1820">
    <property type="entry name" value="alpha/beta hydrolase"/>
    <property type="match status" value="1"/>
</dbReference>
<evidence type="ECO:0000313" key="2">
    <source>
        <dbReference type="EMBL" id="KAF1928001.1"/>
    </source>
</evidence>
<proteinExistence type="predicted"/>
<accession>A0A6A5RI40</accession>
<dbReference type="Proteomes" id="UP000800082">
    <property type="component" value="Unassembled WGS sequence"/>
</dbReference>
<dbReference type="SUPFAM" id="SSF53474">
    <property type="entry name" value="alpha/beta-Hydrolases"/>
    <property type="match status" value="1"/>
</dbReference>
<organism evidence="2 3">
    <name type="scientific">Didymella exigua CBS 183.55</name>
    <dbReference type="NCBI Taxonomy" id="1150837"/>
    <lineage>
        <taxon>Eukaryota</taxon>
        <taxon>Fungi</taxon>
        <taxon>Dikarya</taxon>
        <taxon>Ascomycota</taxon>
        <taxon>Pezizomycotina</taxon>
        <taxon>Dothideomycetes</taxon>
        <taxon>Pleosporomycetidae</taxon>
        <taxon>Pleosporales</taxon>
        <taxon>Pleosporineae</taxon>
        <taxon>Didymellaceae</taxon>
        <taxon>Didymella</taxon>
    </lineage>
</organism>
<dbReference type="AlphaFoldDB" id="A0A6A5RI40"/>
<evidence type="ECO:0008006" key="4">
    <source>
        <dbReference type="Google" id="ProtNLM"/>
    </source>
</evidence>
<feature type="region of interest" description="Disordered" evidence="1">
    <location>
        <begin position="12"/>
        <end position="32"/>
    </location>
</feature>
<dbReference type="InterPro" id="IPR029058">
    <property type="entry name" value="AB_hydrolase_fold"/>
</dbReference>
<dbReference type="GeneID" id="54344280"/>
<keyword evidence="3" id="KW-1185">Reference proteome</keyword>
<sequence>MPFGPFILQWHVPSPNPPNPSAPLSKGITRHSISTSSGPLELLSAIPTDTNYRGHGNSWYPGFWRMYFTSRGTMRQDLSAGVREVEKLGTERRKAEEKARVVMIAHSAGGALGQYALSRGTAVPGFGSWSVYKFWSLTAPIHFPYRMFHPRYILAMTQQVHDAFFTPSTPNYVVKGLESLLSLYESMLWPMQVLFSFVSGLDVAGAIVGWSLRKAPEPNGSSGVAPRLLVLAGKKDVLCTPGILEDAANRHSAAFHHCVRAGKLDGISEDDVGRGDKGVIFAVTEGLGHHLQNHVEWERGAKEVLEWAEQL</sequence>
<gene>
    <name evidence="2" type="ORF">M421DRAFT_101376</name>
</gene>
<evidence type="ECO:0000313" key="3">
    <source>
        <dbReference type="Proteomes" id="UP000800082"/>
    </source>
</evidence>
<reference evidence="2" key="1">
    <citation type="journal article" date="2020" name="Stud. Mycol.">
        <title>101 Dothideomycetes genomes: a test case for predicting lifestyles and emergence of pathogens.</title>
        <authorList>
            <person name="Haridas S."/>
            <person name="Albert R."/>
            <person name="Binder M."/>
            <person name="Bloem J."/>
            <person name="Labutti K."/>
            <person name="Salamov A."/>
            <person name="Andreopoulos B."/>
            <person name="Baker S."/>
            <person name="Barry K."/>
            <person name="Bills G."/>
            <person name="Bluhm B."/>
            <person name="Cannon C."/>
            <person name="Castanera R."/>
            <person name="Culley D."/>
            <person name="Daum C."/>
            <person name="Ezra D."/>
            <person name="Gonzalez J."/>
            <person name="Henrissat B."/>
            <person name="Kuo A."/>
            <person name="Liang C."/>
            <person name="Lipzen A."/>
            <person name="Lutzoni F."/>
            <person name="Magnuson J."/>
            <person name="Mondo S."/>
            <person name="Nolan M."/>
            <person name="Ohm R."/>
            <person name="Pangilinan J."/>
            <person name="Park H.-J."/>
            <person name="Ramirez L."/>
            <person name="Alfaro M."/>
            <person name="Sun H."/>
            <person name="Tritt A."/>
            <person name="Yoshinaga Y."/>
            <person name="Zwiers L.-H."/>
            <person name="Turgeon B."/>
            <person name="Goodwin S."/>
            <person name="Spatafora J."/>
            <person name="Crous P."/>
            <person name="Grigoriev I."/>
        </authorList>
    </citation>
    <scope>NUCLEOTIDE SEQUENCE</scope>
    <source>
        <strain evidence="2">CBS 183.55</strain>
    </source>
</reference>
<protein>
    <recommendedName>
        <fullName evidence="4">Alpha/beta-hydrolase</fullName>
    </recommendedName>
</protein>